<keyword evidence="4" id="KW-0645">Protease</keyword>
<reference evidence="5 6" key="1">
    <citation type="journal article" date="2023" name="bioRxiv">
        <title>Genome report: Whole genome sequence and annotation of Penstemon davidsonii.</title>
        <authorList>
            <person name="Ostevik K.L."/>
            <person name="Alabady M."/>
            <person name="Zhang M."/>
            <person name="Rausher M.D."/>
        </authorList>
    </citation>
    <scope>NUCLEOTIDE SEQUENCE [LARGE SCALE GENOMIC DNA]</scope>
    <source>
        <strain evidence="5">DNT005</strain>
        <tissue evidence="5">Whole leaf</tissue>
    </source>
</reference>
<protein>
    <recommendedName>
        <fullName evidence="4">Carboxypeptidase</fullName>
        <ecNumber evidence="4">3.4.16.-</ecNumber>
    </recommendedName>
</protein>
<evidence type="ECO:0000256" key="1">
    <source>
        <dbReference type="ARBA" id="ARBA00004613"/>
    </source>
</evidence>
<name>A0ABR0CUY3_9LAMI</name>
<accession>A0ABR0CUY3</accession>
<dbReference type="PROSITE" id="PS00131">
    <property type="entry name" value="CARBOXYPEPT_SER_SER"/>
    <property type="match status" value="1"/>
</dbReference>
<dbReference type="Gene3D" id="3.40.50.1820">
    <property type="entry name" value="alpha/beta hydrolase"/>
    <property type="match status" value="1"/>
</dbReference>
<dbReference type="EMBL" id="JAYDYQ010002686">
    <property type="protein sequence ID" value="KAK4480311.1"/>
    <property type="molecule type" value="Genomic_DNA"/>
</dbReference>
<feature type="non-terminal residue" evidence="5">
    <location>
        <position position="306"/>
    </location>
</feature>
<organism evidence="5 6">
    <name type="scientific">Penstemon davidsonii</name>
    <dbReference type="NCBI Taxonomy" id="160366"/>
    <lineage>
        <taxon>Eukaryota</taxon>
        <taxon>Viridiplantae</taxon>
        <taxon>Streptophyta</taxon>
        <taxon>Embryophyta</taxon>
        <taxon>Tracheophyta</taxon>
        <taxon>Spermatophyta</taxon>
        <taxon>Magnoliopsida</taxon>
        <taxon>eudicotyledons</taxon>
        <taxon>Gunneridae</taxon>
        <taxon>Pentapetalae</taxon>
        <taxon>asterids</taxon>
        <taxon>lamiids</taxon>
        <taxon>Lamiales</taxon>
        <taxon>Plantaginaceae</taxon>
        <taxon>Cheloneae</taxon>
        <taxon>Penstemon</taxon>
    </lineage>
</organism>
<dbReference type="InterPro" id="IPR018202">
    <property type="entry name" value="Ser_caboxypep_ser_AS"/>
</dbReference>
<comment type="subcellular location">
    <subcellularLocation>
        <location evidence="1">Secreted</location>
    </subcellularLocation>
</comment>
<evidence type="ECO:0000313" key="6">
    <source>
        <dbReference type="Proteomes" id="UP001291926"/>
    </source>
</evidence>
<dbReference type="InterPro" id="IPR029058">
    <property type="entry name" value="AB_hydrolase_fold"/>
</dbReference>
<dbReference type="PANTHER" id="PTHR11802:SF224">
    <property type="entry name" value="SERINE CARBOXYPEPTIDASE-LIKE 7 ISOFORM X1"/>
    <property type="match status" value="1"/>
</dbReference>
<keyword evidence="4" id="KW-0121">Carboxypeptidase</keyword>
<dbReference type="SUPFAM" id="SSF53474">
    <property type="entry name" value="alpha/beta-Hydrolases"/>
    <property type="match status" value="1"/>
</dbReference>
<keyword evidence="6" id="KW-1185">Reference proteome</keyword>
<gene>
    <name evidence="5" type="ORF">RD792_013380</name>
</gene>
<keyword evidence="4" id="KW-0378">Hydrolase</keyword>
<dbReference type="Pfam" id="PF00450">
    <property type="entry name" value="Peptidase_S10"/>
    <property type="match status" value="2"/>
</dbReference>
<dbReference type="EC" id="3.4.16.-" evidence="4"/>
<dbReference type="PRINTS" id="PR00724">
    <property type="entry name" value="CRBOXYPTASEC"/>
</dbReference>
<proteinExistence type="inferred from homology"/>
<evidence type="ECO:0000256" key="4">
    <source>
        <dbReference type="RuleBase" id="RU361156"/>
    </source>
</evidence>
<evidence type="ECO:0000313" key="5">
    <source>
        <dbReference type="EMBL" id="KAK4480311.1"/>
    </source>
</evidence>
<comment type="similarity">
    <text evidence="2 4">Belongs to the peptidase S10 family.</text>
</comment>
<dbReference type="Proteomes" id="UP001291926">
    <property type="component" value="Unassembled WGS sequence"/>
</dbReference>
<dbReference type="InterPro" id="IPR001563">
    <property type="entry name" value="Peptidase_S10"/>
</dbReference>
<sequence>MKDPLVLSLTGGPGSTAFYALVFEFGPIMFDWSTYFASLPSLVLNPYSWTKMANIIFVDWPVGTGFSYATNPEAYYTSDSKSPEDLYMFMRKWFLIHPMFLQNPLYIEGESYAGKIAPMVAWEISKANEAGRLPKMSLQGYFVSSPITDVNQVKNDKVPYAHNMGLISNEYYKLAEDTCGGNYANPDPNNIQCHYALQFIDKADYYLLSETWANDARVRKALQIREGTKEEWVRFNYTVRYVTYDMDVASSAEYHLLLAKKGYRGLVFSGDHDMEAPYISTLNWIHTLNLTIDESWRQWIVDKQIA</sequence>
<evidence type="ECO:0000256" key="3">
    <source>
        <dbReference type="ARBA" id="ARBA00022525"/>
    </source>
</evidence>
<dbReference type="PANTHER" id="PTHR11802">
    <property type="entry name" value="SERINE PROTEASE FAMILY S10 SERINE CARBOXYPEPTIDASE"/>
    <property type="match status" value="1"/>
</dbReference>
<keyword evidence="3" id="KW-0964">Secreted</keyword>
<comment type="caution">
    <text evidence="5">The sequence shown here is derived from an EMBL/GenBank/DDBJ whole genome shotgun (WGS) entry which is preliminary data.</text>
</comment>
<evidence type="ECO:0000256" key="2">
    <source>
        <dbReference type="ARBA" id="ARBA00009431"/>
    </source>
</evidence>